<keyword evidence="2" id="KW-1185">Reference proteome</keyword>
<sequence>MSLNDYIKYLTQQITSYIDTPIEEKREKRLKNKEVPPVYSNRWLGVLPFAFKVAKKKTD</sequence>
<dbReference type="RefSeq" id="WP_090232243.1">
    <property type="nucleotide sequence ID" value="NZ_FOJW01000001.1"/>
</dbReference>
<accession>A0A1I0V4R3</accession>
<dbReference type="EMBL" id="FOJW01000001">
    <property type="protein sequence ID" value="SFA71308.1"/>
    <property type="molecule type" value="Genomic_DNA"/>
</dbReference>
<name>A0A1I0V4R3_9BACI</name>
<reference evidence="1 2" key="1">
    <citation type="submission" date="2016-10" db="EMBL/GenBank/DDBJ databases">
        <authorList>
            <person name="de Groot N.N."/>
        </authorList>
    </citation>
    <scope>NUCLEOTIDE SEQUENCE [LARGE SCALE GENOMIC DNA]</scope>
    <source>
        <strain evidence="1 2">CGMCC 1.3702</strain>
    </source>
</reference>
<dbReference type="Proteomes" id="UP000198642">
    <property type="component" value="Unassembled WGS sequence"/>
</dbReference>
<dbReference type="InterPro" id="IPR025622">
    <property type="entry name" value="YqzE"/>
</dbReference>
<evidence type="ECO:0000313" key="1">
    <source>
        <dbReference type="EMBL" id="SFA71308.1"/>
    </source>
</evidence>
<dbReference type="Pfam" id="PF14038">
    <property type="entry name" value="YqzE"/>
    <property type="match status" value="1"/>
</dbReference>
<protein>
    <submittedName>
        <fullName evidence="1">YqzE-like protein</fullName>
    </submittedName>
</protein>
<gene>
    <name evidence="1" type="ORF">SAMN04488072_101180</name>
</gene>
<dbReference type="STRING" id="237679.SAMN04488072_101180"/>
<organism evidence="1 2">
    <name type="scientific">Lentibacillus halodurans</name>
    <dbReference type="NCBI Taxonomy" id="237679"/>
    <lineage>
        <taxon>Bacteria</taxon>
        <taxon>Bacillati</taxon>
        <taxon>Bacillota</taxon>
        <taxon>Bacilli</taxon>
        <taxon>Bacillales</taxon>
        <taxon>Bacillaceae</taxon>
        <taxon>Lentibacillus</taxon>
    </lineage>
</organism>
<evidence type="ECO:0000313" key="2">
    <source>
        <dbReference type="Proteomes" id="UP000198642"/>
    </source>
</evidence>
<proteinExistence type="predicted"/>
<dbReference type="AlphaFoldDB" id="A0A1I0V4R3"/>